<sequence>MTRTTPELLEKGENYVDHCGECIGSTLVSLKVKDNKFSRKWYRAVNSLCSLDNIYTGADLSNTEPRARIKP</sequence>
<dbReference type="EMBL" id="BGPR01000772">
    <property type="protein sequence ID" value="GBM34916.1"/>
    <property type="molecule type" value="Genomic_DNA"/>
</dbReference>
<gene>
    <name evidence="1" type="ORF">AVEN_41463_1</name>
</gene>
<reference evidence="1 2" key="1">
    <citation type="journal article" date="2019" name="Sci. Rep.">
        <title>Orb-weaving spider Araneus ventricosus genome elucidates the spidroin gene catalogue.</title>
        <authorList>
            <person name="Kono N."/>
            <person name="Nakamura H."/>
            <person name="Ohtoshi R."/>
            <person name="Moran D.A.P."/>
            <person name="Shinohara A."/>
            <person name="Yoshida Y."/>
            <person name="Fujiwara M."/>
            <person name="Mori M."/>
            <person name="Tomita M."/>
            <person name="Arakawa K."/>
        </authorList>
    </citation>
    <scope>NUCLEOTIDE SEQUENCE [LARGE SCALE GENOMIC DNA]</scope>
</reference>
<organism evidence="1 2">
    <name type="scientific">Araneus ventricosus</name>
    <name type="common">Orbweaver spider</name>
    <name type="synonym">Epeira ventricosa</name>
    <dbReference type="NCBI Taxonomy" id="182803"/>
    <lineage>
        <taxon>Eukaryota</taxon>
        <taxon>Metazoa</taxon>
        <taxon>Ecdysozoa</taxon>
        <taxon>Arthropoda</taxon>
        <taxon>Chelicerata</taxon>
        <taxon>Arachnida</taxon>
        <taxon>Araneae</taxon>
        <taxon>Araneomorphae</taxon>
        <taxon>Entelegynae</taxon>
        <taxon>Araneoidea</taxon>
        <taxon>Araneidae</taxon>
        <taxon>Araneus</taxon>
    </lineage>
</organism>
<protein>
    <submittedName>
        <fullName evidence="1">Uncharacterized protein</fullName>
    </submittedName>
</protein>
<dbReference type="AlphaFoldDB" id="A0A4Y2F3K4"/>
<comment type="caution">
    <text evidence="1">The sequence shown here is derived from an EMBL/GenBank/DDBJ whole genome shotgun (WGS) entry which is preliminary data.</text>
</comment>
<proteinExistence type="predicted"/>
<accession>A0A4Y2F3K4</accession>
<dbReference type="Proteomes" id="UP000499080">
    <property type="component" value="Unassembled WGS sequence"/>
</dbReference>
<evidence type="ECO:0000313" key="2">
    <source>
        <dbReference type="Proteomes" id="UP000499080"/>
    </source>
</evidence>
<keyword evidence="2" id="KW-1185">Reference proteome</keyword>
<name>A0A4Y2F3K4_ARAVE</name>
<evidence type="ECO:0000313" key="1">
    <source>
        <dbReference type="EMBL" id="GBM34916.1"/>
    </source>
</evidence>